<feature type="region of interest" description="Disordered" evidence="1">
    <location>
        <begin position="399"/>
        <end position="537"/>
    </location>
</feature>
<feature type="compositionally biased region" description="Basic and acidic residues" evidence="1">
    <location>
        <begin position="640"/>
        <end position="651"/>
    </location>
</feature>
<evidence type="ECO:0000259" key="4">
    <source>
        <dbReference type="SMART" id="SM01271"/>
    </source>
</evidence>
<feature type="domain" description="Lsm14-like N-terminal" evidence="4">
    <location>
        <begin position="229"/>
        <end position="324"/>
    </location>
</feature>
<dbReference type="PANTHER" id="PTHR13586">
    <property type="entry name" value="SCD6 PROTEIN-RELATED"/>
    <property type="match status" value="1"/>
</dbReference>
<dbReference type="GO" id="GO:0033962">
    <property type="term" value="P:P-body assembly"/>
    <property type="evidence" value="ECO:0007669"/>
    <property type="project" value="TreeGrafter"/>
</dbReference>
<dbReference type="GO" id="GO:0034063">
    <property type="term" value="P:stress granule assembly"/>
    <property type="evidence" value="ECO:0007669"/>
    <property type="project" value="TreeGrafter"/>
</dbReference>
<dbReference type="Pfam" id="PF12701">
    <property type="entry name" value="LSM14"/>
    <property type="match status" value="2"/>
</dbReference>
<feature type="region of interest" description="Disordered" evidence="1">
    <location>
        <begin position="640"/>
        <end position="702"/>
    </location>
</feature>
<protein>
    <recommendedName>
        <fullName evidence="7">C2H2-type domain-containing protein</fullName>
    </recommendedName>
</protein>
<keyword evidence="6" id="KW-1185">Reference proteome</keyword>
<evidence type="ECO:0000313" key="6">
    <source>
        <dbReference type="Proteomes" id="UP000192578"/>
    </source>
</evidence>
<dbReference type="Gene3D" id="2.30.30.100">
    <property type="match status" value="2"/>
</dbReference>
<feature type="signal peptide" evidence="2">
    <location>
        <begin position="1"/>
        <end position="19"/>
    </location>
</feature>
<feature type="domain" description="C2H2-type" evidence="3">
    <location>
        <begin position="624"/>
        <end position="648"/>
    </location>
</feature>
<dbReference type="GO" id="GO:0000932">
    <property type="term" value="C:P-body"/>
    <property type="evidence" value="ECO:0007669"/>
    <property type="project" value="TreeGrafter"/>
</dbReference>
<evidence type="ECO:0000256" key="2">
    <source>
        <dbReference type="SAM" id="SignalP"/>
    </source>
</evidence>
<feature type="compositionally biased region" description="Low complexity" evidence="1">
    <location>
        <begin position="413"/>
        <end position="423"/>
    </location>
</feature>
<accession>A0A1W0WLS4</accession>
<dbReference type="Gene3D" id="3.30.160.60">
    <property type="entry name" value="Classic Zinc Finger"/>
    <property type="match status" value="1"/>
</dbReference>
<sequence>MAALLFFFSTANLHLSAESFFITFLGLPCSRREGNSRDLVEPLVFHAPAMVEMDRTNGNTSPELMPFHSASQGASSSSPPVLSQVMETLQLHIGKRISVISKTDNRFEGVLREVDASQATLVIVRVRFCGTENRQPEKSIAARPELYENVKFRLTQVKDIFAHVEMFSDMKEDTMVVECAMAVIPILWSNPNPEDSFFPAEALDEEIGELVTAEDWNAVQVDKEAALKMLAAQAGSRNKISIISKSLIRYEGILKVLDTESTQVSLVYVRFLGTENRPAVKKAEARQETYPSVKFQLAEARDIKAFIKMCAEMVNDHAIIPDESSDGFLSAPRKRTLPAPAPPIAPPSSSKVHRNGLPAKQKAEFITGVNGAMQIRLPESPSKEPYVLDVSQRAAAAASAYGHSDRKGYGRGSHSQTSSSTESPLATHSEMALGDETPVAAATGRARKNNGKFEATLTAGKSRKSRAASADASSPNVRSNGVGGTGTKKRQTSKATGGSRSPKAKKMKRSSAGTGRTKGKGKGKRSSSNGGVGMRMNASGEMFMGKFDSGGQFALLENGSEAESGAGVSAGGAHYYLLTMDETNQKFPCPIEDCVGYLANNLKNMHNHFNRTHRETHRQTDFAMKCHKCDESGFTRLPDLKDHLRKSHPEDSIALTRGETDNEEAEEEGETAEEEEEEEGGEEVEEEEDNITADTADLLMSD</sequence>
<dbReference type="SUPFAM" id="SSF50182">
    <property type="entry name" value="Sm-like ribonucleoproteins"/>
    <property type="match status" value="2"/>
</dbReference>
<feature type="chain" id="PRO_5012099553" description="C2H2-type domain-containing protein" evidence="2">
    <location>
        <begin position="20"/>
        <end position="702"/>
    </location>
</feature>
<reference evidence="6" key="1">
    <citation type="submission" date="2017-01" db="EMBL/GenBank/DDBJ databases">
        <title>Comparative genomics of anhydrobiosis in the tardigrade Hypsibius dujardini.</title>
        <authorList>
            <person name="Yoshida Y."/>
            <person name="Koutsovoulos G."/>
            <person name="Laetsch D."/>
            <person name="Stevens L."/>
            <person name="Kumar S."/>
            <person name="Horikawa D."/>
            <person name="Ishino K."/>
            <person name="Komine S."/>
            <person name="Tomita M."/>
            <person name="Blaxter M."/>
            <person name="Arakawa K."/>
        </authorList>
    </citation>
    <scope>NUCLEOTIDE SEQUENCE [LARGE SCALE GENOMIC DNA]</scope>
    <source>
        <strain evidence="6">Z151</strain>
    </source>
</reference>
<feature type="compositionally biased region" description="Acidic residues" evidence="1">
    <location>
        <begin position="661"/>
        <end position="691"/>
    </location>
</feature>
<name>A0A1W0WLS4_HYPEX</name>
<dbReference type="OrthoDB" id="21539at2759"/>
<evidence type="ECO:0000259" key="3">
    <source>
        <dbReference type="SMART" id="SM00355"/>
    </source>
</evidence>
<feature type="domain" description="Lsm14-like N-terminal" evidence="4">
    <location>
        <begin position="86"/>
        <end position="168"/>
    </location>
</feature>
<feature type="region of interest" description="Disordered" evidence="1">
    <location>
        <begin position="324"/>
        <end position="355"/>
    </location>
</feature>
<feature type="domain" description="C2H2-type" evidence="3">
    <location>
        <begin position="587"/>
        <end position="613"/>
    </location>
</feature>
<evidence type="ECO:0000313" key="5">
    <source>
        <dbReference type="EMBL" id="OQV16117.1"/>
    </source>
</evidence>
<dbReference type="PANTHER" id="PTHR13586:SF0">
    <property type="entry name" value="TRAILER HITCH, ISOFORM H"/>
    <property type="match status" value="1"/>
</dbReference>
<keyword evidence="2" id="KW-0732">Signal</keyword>
<comment type="caution">
    <text evidence="5">The sequence shown here is derived from an EMBL/GenBank/DDBJ whole genome shotgun (WGS) entry which is preliminary data.</text>
</comment>
<dbReference type="GO" id="GO:0003729">
    <property type="term" value="F:mRNA binding"/>
    <property type="evidence" value="ECO:0007669"/>
    <property type="project" value="TreeGrafter"/>
</dbReference>
<dbReference type="InterPro" id="IPR010920">
    <property type="entry name" value="LSM_dom_sf"/>
</dbReference>
<evidence type="ECO:0008006" key="7">
    <source>
        <dbReference type="Google" id="ProtNLM"/>
    </source>
</evidence>
<dbReference type="SMART" id="SM00355">
    <property type="entry name" value="ZnF_C2H2"/>
    <property type="match status" value="2"/>
</dbReference>
<proteinExistence type="predicted"/>
<gene>
    <name evidence="5" type="ORF">BV898_09752</name>
</gene>
<organism evidence="5 6">
    <name type="scientific">Hypsibius exemplaris</name>
    <name type="common">Freshwater tardigrade</name>
    <dbReference type="NCBI Taxonomy" id="2072580"/>
    <lineage>
        <taxon>Eukaryota</taxon>
        <taxon>Metazoa</taxon>
        <taxon>Ecdysozoa</taxon>
        <taxon>Tardigrada</taxon>
        <taxon>Eutardigrada</taxon>
        <taxon>Parachela</taxon>
        <taxon>Hypsibioidea</taxon>
        <taxon>Hypsibiidae</taxon>
        <taxon>Hypsibius</taxon>
    </lineage>
</organism>
<dbReference type="InterPro" id="IPR013087">
    <property type="entry name" value="Znf_C2H2_type"/>
</dbReference>
<evidence type="ECO:0000256" key="1">
    <source>
        <dbReference type="SAM" id="MobiDB-lite"/>
    </source>
</evidence>
<dbReference type="EMBL" id="MTYJ01000078">
    <property type="protein sequence ID" value="OQV16117.1"/>
    <property type="molecule type" value="Genomic_DNA"/>
</dbReference>
<dbReference type="SMART" id="SM01271">
    <property type="entry name" value="LSM14"/>
    <property type="match status" value="2"/>
</dbReference>
<dbReference type="InterPro" id="IPR025609">
    <property type="entry name" value="Lsm14-like_N"/>
</dbReference>
<dbReference type="Proteomes" id="UP000192578">
    <property type="component" value="Unassembled WGS sequence"/>
</dbReference>
<dbReference type="AlphaFoldDB" id="A0A1W0WLS4"/>